<dbReference type="InterPro" id="IPR023387">
    <property type="entry name" value="DUF1653-like_dom"/>
</dbReference>
<evidence type="ECO:0000313" key="2">
    <source>
        <dbReference type="EMBL" id="GAO97678.1"/>
    </source>
</evidence>
<reference evidence="2 3" key="1">
    <citation type="submission" date="2015-03" db="EMBL/GenBank/DDBJ databases">
        <title>Caedibacter varicaedens, whole genome shotgun sequence.</title>
        <authorList>
            <person name="Suzuki H."/>
            <person name="Dapper A.L."/>
            <person name="Gibson A.K."/>
            <person name="Jackson C."/>
            <person name="Lee H."/>
            <person name="Pejaver V.R."/>
            <person name="Doak T."/>
            <person name="Lynch M."/>
        </authorList>
    </citation>
    <scope>NUCLEOTIDE SEQUENCE [LARGE SCALE GENOMIC DNA]</scope>
</reference>
<dbReference type="InterPro" id="IPR037135">
    <property type="entry name" value="DUF1653-like_dom_sf"/>
</dbReference>
<protein>
    <recommendedName>
        <fullName evidence="1">DUF1653 domain-containing protein</fullName>
    </recommendedName>
</protein>
<dbReference type="Gene3D" id="2.30.30.320">
    <property type="entry name" value="DUF1653-like domain"/>
    <property type="match status" value="1"/>
</dbReference>
<dbReference type="EMBL" id="BBVC01000014">
    <property type="protein sequence ID" value="GAO97678.1"/>
    <property type="molecule type" value="Genomic_DNA"/>
</dbReference>
<dbReference type="STRING" id="1629334.Cva_00314"/>
<dbReference type="Pfam" id="PF07866">
    <property type="entry name" value="DUF1653"/>
    <property type="match status" value="1"/>
</dbReference>
<accession>A0A0K8MBT0</accession>
<evidence type="ECO:0000259" key="1">
    <source>
        <dbReference type="Pfam" id="PF07866"/>
    </source>
</evidence>
<dbReference type="AlphaFoldDB" id="A0A0K8MBT0"/>
<dbReference type="OrthoDB" id="371169at2"/>
<organism evidence="2 3">
    <name type="scientific">Caedimonas varicaedens</name>
    <dbReference type="NCBI Taxonomy" id="1629334"/>
    <lineage>
        <taxon>Bacteria</taxon>
        <taxon>Pseudomonadati</taxon>
        <taxon>Pseudomonadota</taxon>
        <taxon>Alphaproteobacteria</taxon>
        <taxon>Holosporales</taxon>
        <taxon>Caedimonadaceae</taxon>
        <taxon>Caedimonas</taxon>
    </lineage>
</organism>
<dbReference type="Proteomes" id="UP000036771">
    <property type="component" value="Unassembled WGS sequence"/>
</dbReference>
<name>A0A0K8MBT0_9PROT</name>
<proteinExistence type="predicted"/>
<evidence type="ECO:0000313" key="3">
    <source>
        <dbReference type="Proteomes" id="UP000036771"/>
    </source>
</evidence>
<feature type="domain" description="DUF1653" evidence="1">
    <location>
        <begin position="4"/>
        <end position="65"/>
    </location>
</feature>
<gene>
    <name evidence="2" type="ORF">Cva_00314</name>
</gene>
<sequence length="78" mass="9287">MKLGLYQHYKGHFYQVIGVSRHTETLEELVVYQALYGDYGLWVRPVSMFQESIEQEKKMIPRFKYIGECLNQAPLMKK</sequence>
<keyword evidence="3" id="KW-1185">Reference proteome</keyword>
<comment type="caution">
    <text evidence="2">The sequence shown here is derived from an EMBL/GenBank/DDBJ whole genome shotgun (WGS) entry which is preliminary data.</text>
</comment>